<name>A0ABT9Z4P3_9BACI</name>
<sequence>MREKKIRGMKRKTRNMIKHIEEHTMKFPSEFKHHYWHMHLPIAQDFIDSKKTPNKVKRHCMQTLLERAYHLMQMKPNDRKNYRVVVAISLPELWSSQLIIFKGESYFKNFFNRNNDYQKWLQLSDGRDIQKEWGLLVPNDMQISGYKELMIEEDGYCYEGEIWFIGELK</sequence>
<organism evidence="1 2">
    <name type="scientific">Metabacillus niabensis</name>
    <dbReference type="NCBI Taxonomy" id="324854"/>
    <lineage>
        <taxon>Bacteria</taxon>
        <taxon>Bacillati</taxon>
        <taxon>Bacillota</taxon>
        <taxon>Bacilli</taxon>
        <taxon>Bacillales</taxon>
        <taxon>Bacillaceae</taxon>
        <taxon>Metabacillus</taxon>
    </lineage>
</organism>
<evidence type="ECO:0008006" key="3">
    <source>
        <dbReference type="Google" id="ProtNLM"/>
    </source>
</evidence>
<comment type="caution">
    <text evidence="1">The sequence shown here is derived from an EMBL/GenBank/DDBJ whole genome shotgun (WGS) entry which is preliminary data.</text>
</comment>
<evidence type="ECO:0000313" key="1">
    <source>
        <dbReference type="EMBL" id="MDQ0227233.1"/>
    </source>
</evidence>
<gene>
    <name evidence="1" type="ORF">J2S02_003578</name>
</gene>
<dbReference type="EMBL" id="JAUSTZ010000008">
    <property type="protein sequence ID" value="MDQ0227233.1"/>
    <property type="molecule type" value="Genomic_DNA"/>
</dbReference>
<dbReference type="Pfam" id="PF13079">
    <property type="entry name" value="DUF3916"/>
    <property type="match status" value="1"/>
</dbReference>
<dbReference type="RefSeq" id="WP_174881146.1">
    <property type="nucleotide sequence ID" value="NZ_CADEPK010000320.1"/>
</dbReference>
<proteinExistence type="predicted"/>
<dbReference type="InterPro" id="IPR025075">
    <property type="entry name" value="DUF3916"/>
</dbReference>
<evidence type="ECO:0000313" key="2">
    <source>
        <dbReference type="Proteomes" id="UP001232245"/>
    </source>
</evidence>
<protein>
    <recommendedName>
        <fullName evidence="3">Group-specific protein</fullName>
    </recommendedName>
</protein>
<reference evidence="1 2" key="1">
    <citation type="submission" date="2023-07" db="EMBL/GenBank/DDBJ databases">
        <title>Genomic Encyclopedia of Type Strains, Phase IV (KMG-IV): sequencing the most valuable type-strain genomes for metagenomic binning, comparative biology and taxonomic classification.</title>
        <authorList>
            <person name="Goeker M."/>
        </authorList>
    </citation>
    <scope>NUCLEOTIDE SEQUENCE [LARGE SCALE GENOMIC DNA]</scope>
    <source>
        <strain evidence="1 2">DSM 17723</strain>
    </source>
</reference>
<dbReference type="Proteomes" id="UP001232245">
    <property type="component" value="Unassembled WGS sequence"/>
</dbReference>
<accession>A0ABT9Z4P3</accession>
<keyword evidence="2" id="KW-1185">Reference proteome</keyword>